<dbReference type="SUPFAM" id="SSF54736">
    <property type="entry name" value="ClpS-like"/>
    <property type="match status" value="1"/>
</dbReference>
<dbReference type="InterPro" id="IPR014719">
    <property type="entry name" value="Ribosomal_bL12_C/ClpS-like"/>
</dbReference>
<evidence type="ECO:0000256" key="3">
    <source>
        <dbReference type="ARBA" id="ARBA00023274"/>
    </source>
</evidence>
<comment type="similarity">
    <text evidence="1 4">Belongs to the bacterial ribosomal protein bL12 family.</text>
</comment>
<evidence type="ECO:0000259" key="5">
    <source>
        <dbReference type="Pfam" id="PF00542"/>
    </source>
</evidence>
<organism evidence="7 8">
    <name type="scientific">Mycoplasmopsis pullorum</name>
    <dbReference type="NCBI Taxonomy" id="48003"/>
    <lineage>
        <taxon>Bacteria</taxon>
        <taxon>Bacillati</taxon>
        <taxon>Mycoplasmatota</taxon>
        <taxon>Mycoplasmoidales</taxon>
        <taxon>Metamycoplasmataceae</taxon>
        <taxon>Mycoplasmopsis</taxon>
    </lineage>
</organism>
<dbReference type="InterPro" id="IPR013823">
    <property type="entry name" value="Ribosomal_bL12_C"/>
</dbReference>
<dbReference type="GO" id="GO:0006412">
    <property type="term" value="P:translation"/>
    <property type="evidence" value="ECO:0007669"/>
    <property type="project" value="UniProtKB-UniRule"/>
</dbReference>
<dbReference type="SUPFAM" id="SSF48300">
    <property type="entry name" value="Ribosomal protein L7/12, oligomerisation (N-terminal) domain"/>
    <property type="match status" value="1"/>
</dbReference>
<evidence type="ECO:0000313" key="8">
    <source>
        <dbReference type="Proteomes" id="UP000184322"/>
    </source>
</evidence>
<evidence type="ECO:0000259" key="6">
    <source>
        <dbReference type="Pfam" id="PF16320"/>
    </source>
</evidence>
<dbReference type="Gene3D" id="1.20.5.710">
    <property type="entry name" value="Single helix bin"/>
    <property type="match status" value="1"/>
</dbReference>
<comment type="subunit">
    <text evidence="4">Homodimer. Part of the ribosomal stalk of the 50S ribosomal subunit. Forms a multimeric L10(L12)X complex, where L10 forms an elongated spine to which 2 to 4 L12 dimers bind in a sequential fashion. Binds GTP-bound translation factors.</text>
</comment>
<dbReference type="InterPro" id="IPR008932">
    <property type="entry name" value="Ribosomal_bL12_oligo"/>
</dbReference>
<reference evidence="8" key="1">
    <citation type="submission" date="2016-10" db="EMBL/GenBank/DDBJ databases">
        <authorList>
            <person name="Beylefeld A."/>
            <person name="Abolnik C."/>
        </authorList>
    </citation>
    <scope>NUCLEOTIDE SEQUENCE [LARGE SCALE GENOMIC DNA]</scope>
    <source>
        <strain evidence="8">B359_6</strain>
    </source>
</reference>
<dbReference type="InterPro" id="IPR000206">
    <property type="entry name" value="Ribosomal_bL12"/>
</dbReference>
<dbReference type="InterPro" id="IPR036235">
    <property type="entry name" value="Ribosomal_bL12_oligo_N_sf"/>
</dbReference>
<keyword evidence="2 4" id="KW-0689">Ribosomal protein</keyword>
<name>A0A1L4FSE2_9BACT</name>
<feature type="domain" description="Large ribosomal subunit protein bL12 C-terminal" evidence="5">
    <location>
        <begin position="57"/>
        <end position="120"/>
    </location>
</feature>
<dbReference type="OrthoDB" id="9811748at2"/>
<feature type="domain" description="Large ribosomal subunit protein bL12 oligomerization" evidence="6">
    <location>
        <begin position="5"/>
        <end position="51"/>
    </location>
</feature>
<evidence type="ECO:0000256" key="2">
    <source>
        <dbReference type="ARBA" id="ARBA00022980"/>
    </source>
</evidence>
<evidence type="ECO:0000256" key="1">
    <source>
        <dbReference type="ARBA" id="ARBA00007197"/>
    </source>
</evidence>
<dbReference type="Pfam" id="PF16320">
    <property type="entry name" value="Ribosomal_L12_N"/>
    <property type="match status" value="1"/>
</dbReference>
<dbReference type="GO" id="GO:0003735">
    <property type="term" value="F:structural constituent of ribosome"/>
    <property type="evidence" value="ECO:0007669"/>
    <property type="project" value="InterPro"/>
</dbReference>
<dbReference type="STRING" id="48003.BLA55_02585"/>
<gene>
    <name evidence="4" type="primary">rplL</name>
    <name evidence="7" type="ORF">BLA55_02585</name>
</gene>
<evidence type="ECO:0000256" key="4">
    <source>
        <dbReference type="HAMAP-Rule" id="MF_00368"/>
    </source>
</evidence>
<keyword evidence="8" id="KW-1185">Reference proteome</keyword>
<dbReference type="PANTHER" id="PTHR45987:SF4">
    <property type="entry name" value="LARGE RIBOSOMAL SUBUNIT PROTEIN BL12M"/>
    <property type="match status" value="1"/>
</dbReference>
<dbReference type="RefSeq" id="WP_073372536.1">
    <property type="nucleotide sequence ID" value="NZ_CP017813.1"/>
</dbReference>
<dbReference type="Gene3D" id="3.30.1390.10">
    <property type="match status" value="1"/>
</dbReference>
<dbReference type="PANTHER" id="PTHR45987">
    <property type="entry name" value="39S RIBOSOMAL PROTEIN L12"/>
    <property type="match status" value="1"/>
</dbReference>
<dbReference type="NCBIfam" id="TIGR00855">
    <property type="entry name" value="L12"/>
    <property type="match status" value="1"/>
</dbReference>
<evidence type="ECO:0000313" key="7">
    <source>
        <dbReference type="EMBL" id="APJ38533.1"/>
    </source>
</evidence>
<dbReference type="Pfam" id="PF00542">
    <property type="entry name" value="Ribosomal_L12"/>
    <property type="match status" value="1"/>
</dbReference>
<dbReference type="AlphaFoldDB" id="A0A1L4FSE2"/>
<sequence>MAKLTKESFIESLKEMNIKEIMELVDALKEEFGVDPMAAVAVAAAPAAAAEEKSEVTVTLNSASNKVAVIKVVKDILNIGLMDAKKLVDALPAKIKENIKPEEAEEIKAKLVEAGAEVSID</sequence>
<dbReference type="GeneID" id="57134619"/>
<dbReference type="GO" id="GO:0003729">
    <property type="term" value="F:mRNA binding"/>
    <property type="evidence" value="ECO:0007669"/>
    <property type="project" value="TreeGrafter"/>
</dbReference>
<dbReference type="CDD" id="cd00387">
    <property type="entry name" value="Ribosomal_L7_L12"/>
    <property type="match status" value="1"/>
</dbReference>
<dbReference type="FunFam" id="3.30.1390.10:FF:000001">
    <property type="entry name" value="50S ribosomal protein L7/L12"/>
    <property type="match status" value="1"/>
</dbReference>
<keyword evidence="3 4" id="KW-0687">Ribonucleoprotein</keyword>
<comment type="function">
    <text evidence="4">Forms part of the ribosomal stalk which helps the ribosome interact with GTP-bound translation factors. Is thus essential for accurate translation.</text>
</comment>
<dbReference type="KEGG" id="mpul:BLA55_02585"/>
<protein>
    <recommendedName>
        <fullName evidence="4">Large ribosomal subunit protein bL12</fullName>
    </recommendedName>
</protein>
<accession>A0A1L4FSE2</accession>
<proteinExistence type="inferred from homology"/>
<dbReference type="EMBL" id="CP017813">
    <property type="protein sequence ID" value="APJ38533.1"/>
    <property type="molecule type" value="Genomic_DNA"/>
</dbReference>
<dbReference type="HAMAP" id="MF_00368">
    <property type="entry name" value="Ribosomal_bL12"/>
    <property type="match status" value="1"/>
</dbReference>
<dbReference type="Proteomes" id="UP000184322">
    <property type="component" value="Chromosome"/>
</dbReference>
<dbReference type="GO" id="GO:0022625">
    <property type="term" value="C:cytosolic large ribosomal subunit"/>
    <property type="evidence" value="ECO:0007669"/>
    <property type="project" value="TreeGrafter"/>
</dbReference>